<feature type="transmembrane region" description="Helical" evidence="1">
    <location>
        <begin position="127"/>
        <end position="145"/>
    </location>
</feature>
<gene>
    <name evidence="2" type="ORF">M378DRAFT_130387</name>
</gene>
<feature type="transmembrane region" description="Helical" evidence="1">
    <location>
        <begin position="199"/>
        <end position="223"/>
    </location>
</feature>
<sequence length="309" mass="34585">MILSNDVTIQVYGTVIQSVLFGLYLATLGHCVRWLLYDDQGWKLRKQVNWLILSITIVVFLLSSADLGVTLRMTIADVLGDKLVFGVLTPVVNSIQFITILITDAVLIYRCWVVYEKSWRSILPPLLLWFSCLAFLVLYIYWAILEVLKGNHDPNVAPRVTHVIQAFYSCNIANNVYSTFAIVWRIARIAKGSGTNPGYLFFICRTLTESGILFALTSLMVFVTAVDSSSPSAPSVSEAINFSVAGITYNLILIRAGQHRANPRKPMASVRIHVSTSLAHDRSINLTDSRQDIERVSEDKTEPVESVRE</sequence>
<name>A0A0C2T2T9_AMAMK</name>
<dbReference type="HOGENOM" id="CLU_044614_1_1_1"/>
<keyword evidence="1" id="KW-0812">Transmembrane</keyword>
<dbReference type="EMBL" id="KN818293">
    <property type="protein sequence ID" value="KIL60804.1"/>
    <property type="molecule type" value="Genomic_DNA"/>
</dbReference>
<dbReference type="Proteomes" id="UP000054549">
    <property type="component" value="Unassembled WGS sequence"/>
</dbReference>
<feature type="transmembrane region" description="Helical" evidence="1">
    <location>
        <begin position="95"/>
        <end position="115"/>
    </location>
</feature>
<evidence type="ECO:0000313" key="2">
    <source>
        <dbReference type="EMBL" id="KIL60804.1"/>
    </source>
</evidence>
<dbReference type="AlphaFoldDB" id="A0A0C2T2T9"/>
<evidence type="ECO:0000256" key="1">
    <source>
        <dbReference type="SAM" id="Phobius"/>
    </source>
</evidence>
<feature type="transmembrane region" description="Helical" evidence="1">
    <location>
        <begin position="12"/>
        <end position="36"/>
    </location>
</feature>
<feature type="transmembrane region" description="Helical" evidence="1">
    <location>
        <begin position="239"/>
        <end position="257"/>
    </location>
</feature>
<keyword evidence="3" id="KW-1185">Reference proteome</keyword>
<proteinExistence type="predicted"/>
<keyword evidence="1" id="KW-0472">Membrane</keyword>
<organism evidence="2 3">
    <name type="scientific">Amanita muscaria (strain Koide BX008)</name>
    <dbReference type="NCBI Taxonomy" id="946122"/>
    <lineage>
        <taxon>Eukaryota</taxon>
        <taxon>Fungi</taxon>
        <taxon>Dikarya</taxon>
        <taxon>Basidiomycota</taxon>
        <taxon>Agaricomycotina</taxon>
        <taxon>Agaricomycetes</taxon>
        <taxon>Agaricomycetidae</taxon>
        <taxon>Agaricales</taxon>
        <taxon>Pluteineae</taxon>
        <taxon>Amanitaceae</taxon>
        <taxon>Amanita</taxon>
    </lineage>
</organism>
<dbReference type="OrthoDB" id="3357408at2759"/>
<feature type="transmembrane region" description="Helical" evidence="1">
    <location>
        <begin position="48"/>
        <end position="75"/>
    </location>
</feature>
<feature type="transmembrane region" description="Helical" evidence="1">
    <location>
        <begin position="165"/>
        <end position="187"/>
    </location>
</feature>
<reference evidence="2 3" key="1">
    <citation type="submission" date="2014-04" db="EMBL/GenBank/DDBJ databases">
        <title>Evolutionary Origins and Diversification of the Mycorrhizal Mutualists.</title>
        <authorList>
            <consortium name="DOE Joint Genome Institute"/>
            <consortium name="Mycorrhizal Genomics Consortium"/>
            <person name="Kohler A."/>
            <person name="Kuo A."/>
            <person name="Nagy L.G."/>
            <person name="Floudas D."/>
            <person name="Copeland A."/>
            <person name="Barry K.W."/>
            <person name="Cichocki N."/>
            <person name="Veneault-Fourrey C."/>
            <person name="LaButti K."/>
            <person name="Lindquist E.A."/>
            <person name="Lipzen A."/>
            <person name="Lundell T."/>
            <person name="Morin E."/>
            <person name="Murat C."/>
            <person name="Riley R."/>
            <person name="Ohm R."/>
            <person name="Sun H."/>
            <person name="Tunlid A."/>
            <person name="Henrissat B."/>
            <person name="Grigoriev I.V."/>
            <person name="Hibbett D.S."/>
            <person name="Martin F."/>
        </authorList>
    </citation>
    <scope>NUCLEOTIDE SEQUENCE [LARGE SCALE GENOMIC DNA]</scope>
    <source>
        <strain evidence="2 3">Koide BX008</strain>
    </source>
</reference>
<protein>
    <submittedName>
        <fullName evidence="2">Uncharacterized protein</fullName>
    </submittedName>
</protein>
<dbReference type="InParanoid" id="A0A0C2T2T9"/>
<evidence type="ECO:0000313" key="3">
    <source>
        <dbReference type="Proteomes" id="UP000054549"/>
    </source>
</evidence>
<keyword evidence="1" id="KW-1133">Transmembrane helix</keyword>
<accession>A0A0C2T2T9</accession>